<proteinExistence type="predicted"/>
<evidence type="ECO:0000256" key="1">
    <source>
        <dbReference type="SAM" id="SignalP"/>
    </source>
</evidence>
<evidence type="ECO:0000313" key="3">
    <source>
        <dbReference type="Proteomes" id="UP000708208"/>
    </source>
</evidence>
<dbReference type="AlphaFoldDB" id="A0A8J2K940"/>
<feature type="chain" id="PRO_5035173708" evidence="1">
    <location>
        <begin position="16"/>
        <end position="68"/>
    </location>
</feature>
<keyword evidence="3" id="KW-1185">Reference proteome</keyword>
<feature type="signal peptide" evidence="1">
    <location>
        <begin position="1"/>
        <end position="15"/>
    </location>
</feature>
<dbReference type="EMBL" id="CAJVCH010090996">
    <property type="protein sequence ID" value="CAG7722620.1"/>
    <property type="molecule type" value="Genomic_DNA"/>
</dbReference>
<keyword evidence="1" id="KW-0732">Signal</keyword>
<dbReference type="Proteomes" id="UP000708208">
    <property type="component" value="Unassembled WGS sequence"/>
</dbReference>
<sequence length="68" mass="7374">MRVCYLLVLCAFVSGNRFPQHKYTNNHYVAAASQHVPQQAQGGYKYPAPVVASGNAPRPLTVPYPTGA</sequence>
<comment type="caution">
    <text evidence="2">The sequence shown here is derived from an EMBL/GenBank/DDBJ whole genome shotgun (WGS) entry which is preliminary data.</text>
</comment>
<name>A0A8J2K940_9HEXA</name>
<gene>
    <name evidence="2" type="ORF">AFUS01_LOCUS11748</name>
</gene>
<organism evidence="2 3">
    <name type="scientific">Allacma fusca</name>
    <dbReference type="NCBI Taxonomy" id="39272"/>
    <lineage>
        <taxon>Eukaryota</taxon>
        <taxon>Metazoa</taxon>
        <taxon>Ecdysozoa</taxon>
        <taxon>Arthropoda</taxon>
        <taxon>Hexapoda</taxon>
        <taxon>Collembola</taxon>
        <taxon>Symphypleona</taxon>
        <taxon>Sminthuridae</taxon>
        <taxon>Allacma</taxon>
    </lineage>
</organism>
<protein>
    <submittedName>
        <fullName evidence="2">Uncharacterized protein</fullName>
    </submittedName>
</protein>
<evidence type="ECO:0000313" key="2">
    <source>
        <dbReference type="EMBL" id="CAG7722620.1"/>
    </source>
</evidence>
<accession>A0A8J2K940</accession>
<reference evidence="2" key="1">
    <citation type="submission" date="2021-06" db="EMBL/GenBank/DDBJ databases">
        <authorList>
            <person name="Hodson N. C."/>
            <person name="Mongue J. A."/>
            <person name="Jaron S. K."/>
        </authorList>
    </citation>
    <scope>NUCLEOTIDE SEQUENCE</scope>
</reference>
<feature type="non-terminal residue" evidence="2">
    <location>
        <position position="1"/>
    </location>
</feature>